<gene>
    <name evidence="3" type="ORF">LEUCIP111803_01403</name>
</gene>
<keyword evidence="2" id="KW-0472">Membrane</keyword>
<feature type="transmembrane region" description="Helical" evidence="2">
    <location>
        <begin position="12"/>
        <end position="30"/>
    </location>
</feature>
<evidence type="ECO:0000313" key="4">
    <source>
        <dbReference type="Proteomes" id="UP000693892"/>
    </source>
</evidence>
<evidence type="ECO:0008006" key="5">
    <source>
        <dbReference type="Google" id="ProtNLM"/>
    </source>
</evidence>
<protein>
    <recommendedName>
        <fullName evidence="5">Type II toxin-antitoxin system PemK/MazF family toxin</fullName>
    </recommendedName>
</protein>
<evidence type="ECO:0000313" key="3">
    <source>
        <dbReference type="EMBL" id="CAG7611181.1"/>
    </source>
</evidence>
<name>A0A916JYK0_9MICO</name>
<dbReference type="Proteomes" id="UP000693892">
    <property type="component" value="Unassembled WGS sequence"/>
</dbReference>
<feature type="region of interest" description="Disordered" evidence="1">
    <location>
        <begin position="33"/>
        <end position="94"/>
    </location>
</feature>
<keyword evidence="2" id="KW-1133">Transmembrane helix</keyword>
<feature type="compositionally biased region" description="Low complexity" evidence="1">
    <location>
        <begin position="37"/>
        <end position="64"/>
    </location>
</feature>
<reference evidence="3" key="1">
    <citation type="submission" date="2021-06" db="EMBL/GenBank/DDBJ databases">
        <authorList>
            <person name="Criscuolo A."/>
        </authorList>
    </citation>
    <scope>NUCLEOTIDE SEQUENCE</scope>
    <source>
        <strain evidence="3">CIP111803</strain>
    </source>
</reference>
<sequence length="224" mass="24165">MNELAELLGGLPPWAQLLGLLLLGGLAVGLRRRNSARSRSGGSRSGTPRSSRPRSSQQRSSAPAVLRSDRSDGSDPSAAHAQDPGESPGRWGDEATRDLTSAEIRRLEPSYAPEIDGEPDPGEIVWTWVPYAENDGRGKDRPVLIIARIDDETFAGCYLSTKQHRGFVSVGTGGWDAQGRESFLAPDRVLRVHADGMRREGHVLSKDRFVRAVQAVAAYRGAGG</sequence>
<keyword evidence="4" id="KW-1185">Reference proteome</keyword>
<keyword evidence="2" id="KW-0812">Transmembrane</keyword>
<dbReference type="EMBL" id="CAJVAP010000013">
    <property type="protein sequence ID" value="CAG7611181.1"/>
    <property type="molecule type" value="Genomic_DNA"/>
</dbReference>
<accession>A0A916JYK0</accession>
<organism evidence="3 4">
    <name type="scientific">Leucobacter soli</name>
    <dbReference type="NCBI Taxonomy" id="2812850"/>
    <lineage>
        <taxon>Bacteria</taxon>
        <taxon>Bacillati</taxon>
        <taxon>Actinomycetota</taxon>
        <taxon>Actinomycetes</taxon>
        <taxon>Micrococcales</taxon>
        <taxon>Microbacteriaceae</taxon>
        <taxon>Leucobacter</taxon>
    </lineage>
</organism>
<evidence type="ECO:0000256" key="2">
    <source>
        <dbReference type="SAM" id="Phobius"/>
    </source>
</evidence>
<evidence type="ECO:0000256" key="1">
    <source>
        <dbReference type="SAM" id="MobiDB-lite"/>
    </source>
</evidence>
<comment type="caution">
    <text evidence="3">The sequence shown here is derived from an EMBL/GenBank/DDBJ whole genome shotgun (WGS) entry which is preliminary data.</text>
</comment>
<proteinExistence type="predicted"/>
<dbReference type="AlphaFoldDB" id="A0A916JYK0"/>
<dbReference type="RefSeq" id="WP_236022017.1">
    <property type="nucleotide sequence ID" value="NZ_CAJVAP010000013.1"/>
</dbReference>